<sequence length="82" mass="9061">MVACCGSGPYRGTFSCGGQRGTKKYDLCPNASEYVFFDSVHPTERVSCNLLRYSGVELPISLLLTVSKHYTNEINQVCVCVF</sequence>
<dbReference type="Proteomes" id="UP000238479">
    <property type="component" value="Chromosome 2"/>
</dbReference>
<keyword evidence="3" id="KW-1185">Reference proteome</keyword>
<evidence type="ECO:0000256" key="1">
    <source>
        <dbReference type="ARBA" id="ARBA00022729"/>
    </source>
</evidence>
<organism evidence="2 3">
    <name type="scientific">Rosa chinensis</name>
    <name type="common">China rose</name>
    <dbReference type="NCBI Taxonomy" id="74649"/>
    <lineage>
        <taxon>Eukaryota</taxon>
        <taxon>Viridiplantae</taxon>
        <taxon>Streptophyta</taxon>
        <taxon>Embryophyta</taxon>
        <taxon>Tracheophyta</taxon>
        <taxon>Spermatophyta</taxon>
        <taxon>Magnoliopsida</taxon>
        <taxon>eudicotyledons</taxon>
        <taxon>Gunneridae</taxon>
        <taxon>Pentapetalae</taxon>
        <taxon>rosids</taxon>
        <taxon>fabids</taxon>
        <taxon>Rosales</taxon>
        <taxon>Rosaceae</taxon>
        <taxon>Rosoideae</taxon>
        <taxon>Rosoideae incertae sedis</taxon>
        <taxon>Rosa</taxon>
    </lineage>
</organism>
<evidence type="ECO:0000313" key="3">
    <source>
        <dbReference type="Proteomes" id="UP000238479"/>
    </source>
</evidence>
<dbReference type="GO" id="GO:0016298">
    <property type="term" value="F:lipase activity"/>
    <property type="evidence" value="ECO:0007669"/>
    <property type="project" value="TreeGrafter"/>
</dbReference>
<dbReference type="InterPro" id="IPR044552">
    <property type="entry name" value="GLIP1-5/GLL25"/>
</dbReference>
<dbReference type="InterPro" id="IPR036514">
    <property type="entry name" value="SGNH_hydro_sf"/>
</dbReference>
<keyword evidence="1" id="KW-0732">Signal</keyword>
<protein>
    <submittedName>
        <fullName evidence="2">Putative SGNH hydrolase-type esterase domain-containing protein</fullName>
    </submittedName>
</protein>
<gene>
    <name evidence="2" type="ORF">RchiOBHm_Chr2g0148061</name>
</gene>
<dbReference type="AlphaFoldDB" id="A0A2P6RZA6"/>
<accession>A0A2P6RZA6</accession>
<dbReference type="STRING" id="74649.A0A2P6RZA6"/>
<dbReference type="PANTHER" id="PTHR45966:SF1">
    <property type="entry name" value="GDSL ESTERASE_LIPASE 1-RELATED"/>
    <property type="match status" value="1"/>
</dbReference>
<dbReference type="Gramene" id="PRQ51764">
    <property type="protein sequence ID" value="PRQ51764"/>
    <property type="gene ID" value="RchiOBHm_Chr2g0148061"/>
</dbReference>
<evidence type="ECO:0000313" key="2">
    <source>
        <dbReference type="EMBL" id="PRQ51764.1"/>
    </source>
</evidence>
<name>A0A2P6RZA6_ROSCH</name>
<reference evidence="2 3" key="1">
    <citation type="journal article" date="2018" name="Nat. Genet.">
        <title>The Rosa genome provides new insights in the design of modern roses.</title>
        <authorList>
            <person name="Bendahmane M."/>
        </authorList>
    </citation>
    <scope>NUCLEOTIDE SEQUENCE [LARGE SCALE GENOMIC DNA]</scope>
    <source>
        <strain evidence="3">cv. Old Blush</strain>
    </source>
</reference>
<dbReference type="Gene3D" id="3.40.50.1110">
    <property type="entry name" value="SGNH hydrolase"/>
    <property type="match status" value="1"/>
</dbReference>
<proteinExistence type="predicted"/>
<dbReference type="PANTHER" id="PTHR45966">
    <property type="entry name" value="GDSL-LIKE LIPASE/ACYLHYDROLASE"/>
    <property type="match status" value="1"/>
</dbReference>
<dbReference type="EMBL" id="PDCK01000040">
    <property type="protein sequence ID" value="PRQ51764.1"/>
    <property type="molecule type" value="Genomic_DNA"/>
</dbReference>
<comment type="caution">
    <text evidence="2">The sequence shown here is derived from an EMBL/GenBank/DDBJ whole genome shotgun (WGS) entry which is preliminary data.</text>
</comment>
<keyword evidence="2" id="KW-0378">Hydrolase</keyword>